<dbReference type="Gene3D" id="1.20.120.330">
    <property type="entry name" value="Nucleotidyltransferases domain 2"/>
    <property type="match status" value="1"/>
</dbReference>
<dbReference type="GO" id="GO:0000820">
    <property type="term" value="P:regulation of glutamine family amino acid metabolic process"/>
    <property type="evidence" value="ECO:0007669"/>
    <property type="project" value="TreeGrafter"/>
</dbReference>
<evidence type="ECO:0000256" key="1">
    <source>
        <dbReference type="ARBA" id="ARBA00022679"/>
    </source>
</evidence>
<protein>
    <submittedName>
        <fullName evidence="8">PII-uridylyltransferase/Glutamine-synthetase adenylyltransferase domain protein</fullName>
        <ecNumber evidence="8">2.7.7.42</ecNumber>
    </submittedName>
</protein>
<keyword evidence="1 8" id="KW-0808">Transferase</keyword>
<evidence type="ECO:0000256" key="5">
    <source>
        <dbReference type="ARBA" id="ARBA00022842"/>
    </source>
</evidence>
<dbReference type="FunFam" id="1.20.120.330:FF:000005">
    <property type="entry name" value="Bifunctional glutamine synthetase adenylyltransferase/adenylyl-removing enzyme"/>
    <property type="match status" value="1"/>
</dbReference>
<evidence type="ECO:0000313" key="8">
    <source>
        <dbReference type="EMBL" id="EQD63255.1"/>
    </source>
</evidence>
<sequence>MLAQLRPFVYRRYLDYTAFSGLRAMKTLIDAEVARKDLAENLKLGPGGIREIEFSVQLEQLIRGGREPGLREPSLLRALAAAERRGFIAGERARLLRRAWTLLRHVENRVQMYVDAQTHALPAEPLARLRIAQGLDYADAAALDTALAAQRAVVSAAFAPILGGAAPASVPGQDALLALWRDMQSGSATSAELSACALDAEAGAALQA</sequence>
<evidence type="ECO:0000256" key="4">
    <source>
        <dbReference type="ARBA" id="ARBA00022840"/>
    </source>
</evidence>
<dbReference type="SUPFAM" id="SSF81593">
    <property type="entry name" value="Nucleotidyltransferase substrate binding subunit/domain"/>
    <property type="match status" value="1"/>
</dbReference>
<dbReference type="AlphaFoldDB" id="T1CA19"/>
<evidence type="ECO:0000256" key="6">
    <source>
        <dbReference type="ARBA" id="ARBA00023268"/>
    </source>
</evidence>
<evidence type="ECO:0000256" key="2">
    <source>
        <dbReference type="ARBA" id="ARBA00022695"/>
    </source>
</evidence>
<dbReference type="Pfam" id="PF08335">
    <property type="entry name" value="GlnD_UR_UTase"/>
    <property type="match status" value="1"/>
</dbReference>
<dbReference type="PANTHER" id="PTHR30621">
    <property type="entry name" value="GLUTAMINE SYNTHETASE ADENYLYLTRANSFERASE"/>
    <property type="match status" value="1"/>
</dbReference>
<keyword evidence="3" id="KW-0547">Nucleotide-binding</keyword>
<dbReference type="GO" id="GO:0005829">
    <property type="term" value="C:cytosol"/>
    <property type="evidence" value="ECO:0007669"/>
    <property type="project" value="TreeGrafter"/>
</dbReference>
<gene>
    <name evidence="8" type="ORF">B1A_09225</name>
</gene>
<dbReference type="EMBL" id="AUZX01006564">
    <property type="protein sequence ID" value="EQD63255.1"/>
    <property type="molecule type" value="Genomic_DNA"/>
</dbReference>
<comment type="caution">
    <text evidence="8">The sequence shown here is derived from an EMBL/GenBank/DDBJ whole genome shotgun (WGS) entry which is preliminary data.</text>
</comment>
<evidence type="ECO:0000259" key="7">
    <source>
        <dbReference type="Pfam" id="PF08335"/>
    </source>
</evidence>
<feature type="non-terminal residue" evidence="8">
    <location>
        <position position="208"/>
    </location>
</feature>
<dbReference type="GO" id="GO:0005524">
    <property type="term" value="F:ATP binding"/>
    <property type="evidence" value="ECO:0007669"/>
    <property type="project" value="UniProtKB-KW"/>
</dbReference>
<keyword evidence="2 8" id="KW-0548">Nucleotidyltransferase</keyword>
<keyword evidence="5" id="KW-0460">Magnesium</keyword>
<reference evidence="8" key="2">
    <citation type="journal article" date="2014" name="ISME J.">
        <title>Microbial stratification in low pH oxic and suboxic macroscopic growths along an acid mine drainage.</title>
        <authorList>
            <person name="Mendez-Garcia C."/>
            <person name="Mesa V."/>
            <person name="Sprenger R.R."/>
            <person name="Richter M."/>
            <person name="Diez M.S."/>
            <person name="Solano J."/>
            <person name="Bargiela R."/>
            <person name="Golyshina O.V."/>
            <person name="Manteca A."/>
            <person name="Ramos J.L."/>
            <person name="Gallego J.R."/>
            <person name="Llorente I."/>
            <person name="Martins Dos Santos V.A."/>
            <person name="Jensen O.N."/>
            <person name="Pelaez A.I."/>
            <person name="Sanchez J."/>
            <person name="Ferrer M."/>
        </authorList>
    </citation>
    <scope>NUCLEOTIDE SEQUENCE</scope>
</reference>
<dbReference type="EC" id="2.7.7.42" evidence="8"/>
<accession>T1CA19</accession>
<keyword evidence="6" id="KW-0511">Multifunctional enzyme</keyword>
<feature type="domain" description="PII-uridylyltransferase/Glutamine-synthetase adenylyltransferase" evidence="7">
    <location>
        <begin position="23"/>
        <end position="160"/>
    </location>
</feature>
<dbReference type="GO" id="GO:0008882">
    <property type="term" value="F:[glutamate-ammonia-ligase] adenylyltransferase activity"/>
    <property type="evidence" value="ECO:0007669"/>
    <property type="project" value="UniProtKB-EC"/>
</dbReference>
<proteinExistence type="predicted"/>
<dbReference type="PANTHER" id="PTHR30621:SF0">
    <property type="entry name" value="BIFUNCTIONAL GLUTAMINE SYNTHETASE ADENYLYLTRANSFERASE_ADENYLYL-REMOVING ENZYME"/>
    <property type="match status" value="1"/>
</dbReference>
<name>T1CA19_9ZZZZ</name>
<evidence type="ECO:0000256" key="3">
    <source>
        <dbReference type="ARBA" id="ARBA00022741"/>
    </source>
</evidence>
<organism evidence="8">
    <name type="scientific">mine drainage metagenome</name>
    <dbReference type="NCBI Taxonomy" id="410659"/>
    <lineage>
        <taxon>unclassified sequences</taxon>
        <taxon>metagenomes</taxon>
        <taxon>ecological metagenomes</taxon>
    </lineage>
</organism>
<dbReference type="InterPro" id="IPR023057">
    <property type="entry name" value="GlnE"/>
</dbReference>
<dbReference type="InterPro" id="IPR013546">
    <property type="entry name" value="PII_UdlTrfase/GS_AdlTrfase"/>
</dbReference>
<keyword evidence="4" id="KW-0067">ATP-binding</keyword>
<reference evidence="8" key="1">
    <citation type="submission" date="2013-08" db="EMBL/GenBank/DDBJ databases">
        <authorList>
            <person name="Mendez C."/>
            <person name="Richter M."/>
            <person name="Ferrer M."/>
            <person name="Sanchez J."/>
        </authorList>
    </citation>
    <scope>NUCLEOTIDE SEQUENCE</scope>
</reference>